<gene>
    <name evidence="1" type="ORF">CCAP1982_LOCUS5192</name>
</gene>
<reference evidence="1" key="1">
    <citation type="submission" date="2020-11" db="EMBL/GenBank/DDBJ databases">
        <authorList>
            <person name="Whitehead M."/>
        </authorList>
    </citation>
    <scope>NUCLEOTIDE SEQUENCE</scope>
    <source>
        <strain evidence="1">EGII</strain>
    </source>
</reference>
<dbReference type="AlphaFoldDB" id="A0A811UCB1"/>
<dbReference type="Proteomes" id="UP000606786">
    <property type="component" value="Unassembled WGS sequence"/>
</dbReference>
<keyword evidence="2" id="KW-1185">Reference proteome</keyword>
<evidence type="ECO:0000313" key="1">
    <source>
        <dbReference type="EMBL" id="CAD6996524.1"/>
    </source>
</evidence>
<comment type="caution">
    <text evidence="1">The sequence shown here is derived from an EMBL/GenBank/DDBJ whole genome shotgun (WGS) entry which is preliminary data.</text>
</comment>
<sequence length="115" mass="13300">MHWFIQHVNVAILKAIELSIDNVSVQYFFFVFSLHKNIIDSKRDIPSEISVYVRTCVCECVVSVAAYMKAQNCNAIRFLFTYFFALYTSTSSTQIQDCKHLSYHHCRLDSDMTAA</sequence>
<organism evidence="1 2">
    <name type="scientific">Ceratitis capitata</name>
    <name type="common">Mediterranean fruit fly</name>
    <name type="synonym">Tephritis capitata</name>
    <dbReference type="NCBI Taxonomy" id="7213"/>
    <lineage>
        <taxon>Eukaryota</taxon>
        <taxon>Metazoa</taxon>
        <taxon>Ecdysozoa</taxon>
        <taxon>Arthropoda</taxon>
        <taxon>Hexapoda</taxon>
        <taxon>Insecta</taxon>
        <taxon>Pterygota</taxon>
        <taxon>Neoptera</taxon>
        <taxon>Endopterygota</taxon>
        <taxon>Diptera</taxon>
        <taxon>Brachycera</taxon>
        <taxon>Muscomorpha</taxon>
        <taxon>Tephritoidea</taxon>
        <taxon>Tephritidae</taxon>
        <taxon>Ceratitis</taxon>
        <taxon>Ceratitis</taxon>
    </lineage>
</organism>
<protein>
    <submittedName>
        <fullName evidence="1">(Mediterranean fruit fly) hypothetical protein</fullName>
    </submittedName>
</protein>
<accession>A0A811UCB1</accession>
<name>A0A811UCB1_CERCA</name>
<evidence type="ECO:0000313" key="2">
    <source>
        <dbReference type="Proteomes" id="UP000606786"/>
    </source>
</evidence>
<dbReference type="EMBL" id="CAJHJT010000001">
    <property type="protein sequence ID" value="CAD6996524.1"/>
    <property type="molecule type" value="Genomic_DNA"/>
</dbReference>
<proteinExistence type="predicted"/>